<dbReference type="GO" id="GO:0016020">
    <property type="term" value="C:membrane"/>
    <property type="evidence" value="ECO:0007669"/>
    <property type="project" value="UniProtKB-SubCell"/>
</dbReference>
<feature type="transmembrane region" description="Helical" evidence="7">
    <location>
        <begin position="24"/>
        <end position="45"/>
    </location>
</feature>
<dbReference type="Gene3D" id="3.30.70.1350">
    <property type="entry name" value="Cation efflux protein, cytoplasmic domain"/>
    <property type="match status" value="1"/>
</dbReference>
<dbReference type="InterPro" id="IPR033913">
    <property type="entry name" value="MTH1175_dom"/>
</dbReference>
<feature type="transmembrane region" description="Helical" evidence="7">
    <location>
        <begin position="190"/>
        <end position="207"/>
    </location>
</feature>
<dbReference type="SUPFAM" id="SSF53146">
    <property type="entry name" value="Nitrogenase accessory factor-like"/>
    <property type="match status" value="1"/>
</dbReference>
<gene>
    <name evidence="11" type="ORF">BRM9_0942</name>
    <name evidence="12" type="ORF">MB9_1996</name>
</gene>
<dbReference type="Pfam" id="PF16916">
    <property type="entry name" value="ZT_dimer"/>
    <property type="match status" value="1"/>
</dbReference>
<name>A0A089ZV38_METFO</name>
<comment type="similarity">
    <text evidence="2">Belongs to the cation diffusion facilitator (CDF) transporter (TC 2.A.4) family.</text>
</comment>
<dbReference type="Pfam" id="PF01545">
    <property type="entry name" value="Cation_efflux"/>
    <property type="match status" value="1"/>
</dbReference>
<keyword evidence="4 7" id="KW-0812">Transmembrane</keyword>
<protein>
    <submittedName>
        <fullName evidence="12">Cation diffusion facilitator family transporter</fullName>
    </submittedName>
    <submittedName>
        <fullName evidence="11">Transporter CDF family</fullName>
    </submittedName>
</protein>
<dbReference type="InterPro" id="IPR058533">
    <property type="entry name" value="Cation_efflux_TM"/>
</dbReference>
<dbReference type="Pfam" id="PF02579">
    <property type="entry name" value="Nitro_FeMo-Co"/>
    <property type="match status" value="1"/>
</dbReference>
<organism evidence="11 13">
    <name type="scientific">Methanobacterium formicicum</name>
    <dbReference type="NCBI Taxonomy" id="2162"/>
    <lineage>
        <taxon>Archaea</taxon>
        <taxon>Methanobacteriati</taxon>
        <taxon>Methanobacteriota</taxon>
        <taxon>Methanomada group</taxon>
        <taxon>Methanobacteria</taxon>
        <taxon>Methanobacteriales</taxon>
        <taxon>Methanobacteriaceae</taxon>
        <taxon>Methanobacterium</taxon>
    </lineage>
</organism>
<evidence type="ECO:0000256" key="1">
    <source>
        <dbReference type="ARBA" id="ARBA00004141"/>
    </source>
</evidence>
<evidence type="ECO:0000256" key="3">
    <source>
        <dbReference type="ARBA" id="ARBA00022448"/>
    </source>
</evidence>
<dbReference type="Gene3D" id="1.20.1510.10">
    <property type="entry name" value="Cation efflux protein transmembrane domain"/>
    <property type="match status" value="1"/>
</dbReference>
<evidence type="ECO:0000313" key="11">
    <source>
        <dbReference type="EMBL" id="AIS31759.1"/>
    </source>
</evidence>
<dbReference type="Gene3D" id="3.30.420.130">
    <property type="entry name" value="Dinitrogenase iron-molybdenum cofactor biosynthesis domain"/>
    <property type="match status" value="1"/>
</dbReference>
<evidence type="ECO:0000313" key="14">
    <source>
        <dbReference type="Proteomes" id="UP000062768"/>
    </source>
</evidence>
<dbReference type="InterPro" id="IPR002524">
    <property type="entry name" value="Cation_efflux"/>
</dbReference>
<dbReference type="FunFam" id="1.20.1510.10:FF:000006">
    <property type="entry name" value="Divalent cation efflux transporter"/>
    <property type="match status" value="1"/>
</dbReference>
<dbReference type="SUPFAM" id="SSF161111">
    <property type="entry name" value="Cation efflux protein transmembrane domain-like"/>
    <property type="match status" value="1"/>
</dbReference>
<feature type="transmembrane region" description="Helical" evidence="7">
    <location>
        <begin position="93"/>
        <end position="111"/>
    </location>
</feature>
<dbReference type="InterPro" id="IPR027469">
    <property type="entry name" value="Cation_efflux_TMD_sf"/>
</dbReference>
<dbReference type="KEGG" id="mfc:BRM9_0942"/>
<evidence type="ECO:0000313" key="13">
    <source>
        <dbReference type="Proteomes" id="UP000029661"/>
    </source>
</evidence>
<dbReference type="InterPro" id="IPR003731">
    <property type="entry name" value="Di-Nase_FeMo-co_biosynth"/>
</dbReference>
<keyword evidence="14" id="KW-1185">Reference proteome</keyword>
<evidence type="ECO:0000256" key="7">
    <source>
        <dbReference type="SAM" id="Phobius"/>
    </source>
</evidence>
<dbReference type="RefSeq" id="WP_048085001.1">
    <property type="nucleotide sequence ID" value="NZ_CP006933.1"/>
</dbReference>
<proteinExistence type="inferred from homology"/>
<evidence type="ECO:0000259" key="8">
    <source>
        <dbReference type="Pfam" id="PF01545"/>
    </source>
</evidence>
<dbReference type="InterPro" id="IPR036837">
    <property type="entry name" value="Cation_efflux_CTD_sf"/>
</dbReference>
<feature type="domain" description="Dinitrogenase iron-molybdenum cofactor biosynthesis" evidence="9">
    <location>
        <begin position="318"/>
        <end position="408"/>
    </location>
</feature>
<reference evidence="12" key="2">
    <citation type="submission" date="2014-09" db="EMBL/GenBank/DDBJ databases">
        <authorList>
            <person name="Bishop-Lilly K.A."/>
            <person name="Broomall S.M."/>
            <person name="Chain P.S."/>
            <person name="Chertkov O."/>
            <person name="Coyne S.R."/>
            <person name="Daligault H.E."/>
            <person name="Davenport K.W."/>
            <person name="Erkkila T."/>
            <person name="Frey K.G."/>
            <person name="Gibbons H.S."/>
            <person name="Gu W."/>
            <person name="Jaissle J."/>
            <person name="Johnson S.L."/>
            <person name="Koroleva G.I."/>
            <person name="Ladner J.T."/>
            <person name="Lo C.-C."/>
            <person name="Minogue T.D."/>
            <person name="Munk C."/>
            <person name="Palacios G.F."/>
            <person name="Redden C.L."/>
            <person name="Rosenzweig C.N."/>
            <person name="Scholz M.B."/>
            <person name="Teshima H."/>
            <person name="Xu Y."/>
        </authorList>
    </citation>
    <scope>NUCLEOTIDE SEQUENCE</scope>
    <source>
        <strain evidence="12">Mb9</strain>
    </source>
</reference>
<accession>A0A089ZV38</accession>
<dbReference type="NCBIfam" id="TIGR01297">
    <property type="entry name" value="CDF"/>
    <property type="match status" value="1"/>
</dbReference>
<evidence type="ECO:0000259" key="10">
    <source>
        <dbReference type="Pfam" id="PF16916"/>
    </source>
</evidence>
<dbReference type="InterPro" id="IPR027470">
    <property type="entry name" value="Cation_efflux_CTD"/>
</dbReference>
<dbReference type="SUPFAM" id="SSF160240">
    <property type="entry name" value="Cation efflux protein cytoplasmic domain-like"/>
    <property type="match status" value="1"/>
</dbReference>
<evidence type="ECO:0000313" key="12">
    <source>
        <dbReference type="EMBL" id="CEL25623.1"/>
    </source>
</evidence>
<feature type="domain" description="Cation efflux protein transmembrane" evidence="8">
    <location>
        <begin position="26"/>
        <end position="218"/>
    </location>
</feature>
<evidence type="ECO:0000256" key="6">
    <source>
        <dbReference type="ARBA" id="ARBA00023136"/>
    </source>
</evidence>
<evidence type="ECO:0000256" key="5">
    <source>
        <dbReference type="ARBA" id="ARBA00022989"/>
    </source>
</evidence>
<dbReference type="GO" id="GO:0008324">
    <property type="term" value="F:monoatomic cation transmembrane transporter activity"/>
    <property type="evidence" value="ECO:0007669"/>
    <property type="project" value="InterPro"/>
</dbReference>
<comment type="subcellular location">
    <subcellularLocation>
        <location evidence="1">Membrane</location>
        <topology evidence="1">Multi-pass membrane protein</topology>
    </subcellularLocation>
</comment>
<evidence type="ECO:0000259" key="9">
    <source>
        <dbReference type="Pfam" id="PF02579"/>
    </source>
</evidence>
<feature type="domain" description="Cation efflux protein cytoplasmic" evidence="10">
    <location>
        <begin position="223"/>
        <end position="299"/>
    </location>
</feature>
<dbReference type="Proteomes" id="UP000062768">
    <property type="component" value="Chromosome I"/>
</dbReference>
<keyword evidence="6 7" id="KW-0472">Membrane</keyword>
<evidence type="ECO:0000256" key="2">
    <source>
        <dbReference type="ARBA" id="ARBA00008114"/>
    </source>
</evidence>
<dbReference type="Proteomes" id="UP000029661">
    <property type="component" value="Chromosome"/>
</dbReference>
<feature type="transmembrane region" description="Helical" evidence="7">
    <location>
        <begin position="51"/>
        <end position="72"/>
    </location>
</feature>
<dbReference type="AlphaFoldDB" id="A0A089ZV38"/>
<dbReference type="InterPro" id="IPR050291">
    <property type="entry name" value="CDF_Transporter"/>
</dbReference>
<feature type="transmembrane region" description="Helical" evidence="7">
    <location>
        <begin position="123"/>
        <end position="144"/>
    </location>
</feature>
<reference evidence="11" key="1">
    <citation type="submission" date="2013-12" db="EMBL/GenBank/DDBJ databases">
        <title>The complete genome sequence of Methanobacterium sp. BRM9.</title>
        <authorList>
            <consortium name="Pastoral Greenhouse Gas Research Consortium"/>
            <person name="Kelly W.J."/>
            <person name="Leahy S.C."/>
            <person name="Perry R."/>
            <person name="Li D."/>
            <person name="Altermann E."/>
            <person name="Lambie S.C."/>
            <person name="Attwood G.T."/>
        </authorList>
    </citation>
    <scope>NUCLEOTIDE SEQUENCE [LARGE SCALE GENOMIC DNA]</scope>
    <source>
        <strain evidence="11">BRM9</strain>
    </source>
</reference>
<dbReference type="STRING" id="2162.BRM9_0942"/>
<sequence>MTNGVDRTNQKQLKKYRLIKGQRAAKYSTLTNLALSIIKGVFGLMSGSVALIADSIHSFSDIFASLAVYIGLKLSQRKPDEKFPYGYYKAETMASLIIAVVILISGLEIASESLQGIIDPQPLKLPIIAILVAVLSVAVSLLLSRYEQRVGNEIESPALINDAKHSLIDVFSSLLVFAGILSSYIGYLSIQGVAGLMVALLVIWMGFKIGKDALLVLLDASIDPETVQQIKDIVLAVDGVEGVHEVRVRSSGPYLFGELHLETKKNLSVEKAHEISDKVEEMIRREVEKLETLLVQVEPVKKDVIRFALPVKTSQGLQSQPSTHFGKVPYFLIWDVQGGDIESYQIKANPARDLEKKRGIKTAEFLVNEKVDVILGEELGEGPRYALSENVVRFASPEGGTVKEIMENTKEMVI</sequence>
<dbReference type="CDD" id="cd00851">
    <property type="entry name" value="MTH1175"/>
    <property type="match status" value="1"/>
</dbReference>
<dbReference type="EMBL" id="LN734822">
    <property type="protein sequence ID" value="CEL25623.1"/>
    <property type="molecule type" value="Genomic_DNA"/>
</dbReference>
<keyword evidence="3" id="KW-0813">Transport</keyword>
<dbReference type="GeneID" id="26740229"/>
<evidence type="ECO:0000256" key="4">
    <source>
        <dbReference type="ARBA" id="ARBA00022692"/>
    </source>
</evidence>
<dbReference type="EMBL" id="CP006933">
    <property type="protein sequence ID" value="AIS31759.1"/>
    <property type="molecule type" value="Genomic_DNA"/>
</dbReference>
<keyword evidence="5 7" id="KW-1133">Transmembrane helix</keyword>
<dbReference type="InterPro" id="IPR036105">
    <property type="entry name" value="DiNase_FeMo-co_biosyn_sf"/>
</dbReference>
<dbReference type="PANTHER" id="PTHR43840:SF15">
    <property type="entry name" value="MITOCHONDRIAL METAL TRANSPORTER 1-RELATED"/>
    <property type="match status" value="1"/>
</dbReference>
<dbReference type="PATRIC" id="fig|2162.10.peg.2074"/>
<dbReference type="PANTHER" id="PTHR43840">
    <property type="entry name" value="MITOCHONDRIAL METAL TRANSPORTER 1-RELATED"/>
    <property type="match status" value="1"/>
</dbReference>